<dbReference type="Pfam" id="PF11304">
    <property type="entry name" value="DUF3106"/>
    <property type="match status" value="1"/>
</dbReference>
<protein>
    <submittedName>
        <fullName evidence="2">DUF3106 domain-containing protein</fullName>
    </submittedName>
</protein>
<dbReference type="EMBL" id="JBHTIH010000003">
    <property type="protein sequence ID" value="MFD0738773.1"/>
    <property type="molecule type" value="Genomic_DNA"/>
</dbReference>
<organism evidence="2 3">
    <name type="scientific">Lysobacter koreensis</name>
    <dbReference type="NCBI Taxonomy" id="266122"/>
    <lineage>
        <taxon>Bacteria</taxon>
        <taxon>Pseudomonadati</taxon>
        <taxon>Pseudomonadota</taxon>
        <taxon>Gammaproteobacteria</taxon>
        <taxon>Lysobacterales</taxon>
        <taxon>Lysobacteraceae</taxon>
        <taxon>Lysobacter</taxon>
    </lineage>
</organism>
<reference evidence="3" key="1">
    <citation type="journal article" date="2019" name="Int. J. Syst. Evol. Microbiol.">
        <title>The Global Catalogue of Microorganisms (GCM) 10K type strain sequencing project: providing services to taxonomists for standard genome sequencing and annotation.</title>
        <authorList>
            <consortium name="The Broad Institute Genomics Platform"/>
            <consortium name="The Broad Institute Genome Sequencing Center for Infectious Disease"/>
            <person name="Wu L."/>
            <person name="Ma J."/>
        </authorList>
    </citation>
    <scope>NUCLEOTIDE SEQUENCE [LARGE SCALE GENOMIC DNA]</scope>
    <source>
        <strain evidence="3">CCUG 55491</strain>
    </source>
</reference>
<keyword evidence="1" id="KW-0732">Signal</keyword>
<evidence type="ECO:0000313" key="2">
    <source>
        <dbReference type="EMBL" id="MFD0738773.1"/>
    </source>
</evidence>
<gene>
    <name evidence="2" type="ORF">ACFQZQ_05715</name>
</gene>
<accession>A0ABW2YK57</accession>
<dbReference type="Proteomes" id="UP001597090">
    <property type="component" value="Unassembled WGS sequence"/>
</dbReference>
<dbReference type="InterPro" id="IPR021455">
    <property type="entry name" value="DUF3106"/>
</dbReference>
<name>A0ABW2YK57_9GAMM</name>
<dbReference type="RefSeq" id="WP_386811746.1">
    <property type="nucleotide sequence ID" value="NZ_JBHTIH010000003.1"/>
</dbReference>
<proteinExistence type="predicted"/>
<feature type="signal peptide" evidence="1">
    <location>
        <begin position="1"/>
        <end position="26"/>
    </location>
</feature>
<keyword evidence="3" id="KW-1185">Reference proteome</keyword>
<evidence type="ECO:0000256" key="1">
    <source>
        <dbReference type="SAM" id="SignalP"/>
    </source>
</evidence>
<comment type="caution">
    <text evidence="2">The sequence shown here is derived from an EMBL/GenBank/DDBJ whole genome shotgun (WGS) entry which is preliminary data.</text>
</comment>
<evidence type="ECO:0000313" key="3">
    <source>
        <dbReference type="Proteomes" id="UP001597090"/>
    </source>
</evidence>
<sequence length="216" mass="23700">MRRADRRTTALAGAALLALAQLSATAAPPLPAEFDTVLPLLQPARRGQLQQRAATWASWTAAERARFAERAADWDATPAAQRGARRERYLAWQALPAAERTRVTLAVAAHAALPAAQQQALRAQFDALDGSTRRGWLLGPALGADYPALQPLLAQVPPGEHAPLLRALRAMTPQQRADLAMLVQRTPPHERATLRRELQSTSAANREAWLWQRLDR</sequence>
<feature type="chain" id="PRO_5045260869" evidence="1">
    <location>
        <begin position="27"/>
        <end position="216"/>
    </location>
</feature>